<dbReference type="EMBL" id="GBRH01213242">
    <property type="protein sequence ID" value="JAD84653.1"/>
    <property type="molecule type" value="Transcribed_RNA"/>
</dbReference>
<feature type="compositionally biased region" description="Basic residues" evidence="1">
    <location>
        <begin position="14"/>
        <end position="25"/>
    </location>
</feature>
<feature type="compositionally biased region" description="Polar residues" evidence="1">
    <location>
        <begin position="1"/>
        <end position="12"/>
    </location>
</feature>
<organism evidence="2">
    <name type="scientific">Arundo donax</name>
    <name type="common">Giant reed</name>
    <name type="synonym">Donax arundinaceus</name>
    <dbReference type="NCBI Taxonomy" id="35708"/>
    <lineage>
        <taxon>Eukaryota</taxon>
        <taxon>Viridiplantae</taxon>
        <taxon>Streptophyta</taxon>
        <taxon>Embryophyta</taxon>
        <taxon>Tracheophyta</taxon>
        <taxon>Spermatophyta</taxon>
        <taxon>Magnoliopsida</taxon>
        <taxon>Liliopsida</taxon>
        <taxon>Poales</taxon>
        <taxon>Poaceae</taxon>
        <taxon>PACMAD clade</taxon>
        <taxon>Arundinoideae</taxon>
        <taxon>Arundineae</taxon>
        <taxon>Arundo</taxon>
    </lineage>
</organism>
<reference evidence="2" key="2">
    <citation type="journal article" date="2015" name="Data Brief">
        <title>Shoot transcriptome of the giant reed, Arundo donax.</title>
        <authorList>
            <person name="Barrero R.A."/>
            <person name="Guerrero F.D."/>
            <person name="Moolhuijzen P."/>
            <person name="Goolsby J.A."/>
            <person name="Tidwell J."/>
            <person name="Bellgard S.E."/>
            <person name="Bellgard M.I."/>
        </authorList>
    </citation>
    <scope>NUCLEOTIDE SEQUENCE</scope>
    <source>
        <tissue evidence="2">Shoot tissue taken approximately 20 cm above the soil surface</tissue>
    </source>
</reference>
<evidence type="ECO:0000313" key="2">
    <source>
        <dbReference type="EMBL" id="JAD84653.1"/>
    </source>
</evidence>
<proteinExistence type="predicted"/>
<feature type="region of interest" description="Disordered" evidence="1">
    <location>
        <begin position="1"/>
        <end position="32"/>
    </location>
</feature>
<evidence type="ECO:0000256" key="1">
    <source>
        <dbReference type="SAM" id="MobiDB-lite"/>
    </source>
</evidence>
<sequence length="32" mass="3367">MTCTPPRTTTPAHRNAKSAANRRRCGAAAAAR</sequence>
<accession>A0A0A9DDA3</accession>
<protein>
    <submittedName>
        <fullName evidence="2">Uncharacterized protein</fullName>
    </submittedName>
</protein>
<reference evidence="2" key="1">
    <citation type="submission" date="2014-09" db="EMBL/GenBank/DDBJ databases">
        <authorList>
            <person name="Magalhaes I.L.F."/>
            <person name="Oliveira U."/>
            <person name="Santos F.R."/>
            <person name="Vidigal T.H.D.A."/>
            <person name="Brescovit A.D."/>
            <person name="Santos A.J."/>
        </authorList>
    </citation>
    <scope>NUCLEOTIDE SEQUENCE</scope>
    <source>
        <tissue evidence="2">Shoot tissue taken approximately 20 cm above the soil surface</tissue>
    </source>
</reference>
<name>A0A0A9DDA3_ARUDO</name>
<dbReference type="AlphaFoldDB" id="A0A0A9DDA3"/>